<keyword evidence="4" id="KW-0812">Transmembrane</keyword>
<proteinExistence type="predicted"/>
<dbReference type="CDD" id="cd02440">
    <property type="entry name" value="AdoMet_MTases"/>
    <property type="match status" value="1"/>
</dbReference>
<evidence type="ECO:0000256" key="3">
    <source>
        <dbReference type="PROSITE-ProRule" id="PRU00354"/>
    </source>
</evidence>
<feature type="transmembrane region" description="Helical" evidence="4">
    <location>
        <begin position="109"/>
        <end position="129"/>
    </location>
</feature>
<feature type="domain" description="PABS" evidence="5">
    <location>
        <begin position="314"/>
        <end position="443"/>
    </location>
</feature>
<gene>
    <name evidence="6" type="ORF">KUH32_15635</name>
</gene>
<evidence type="ECO:0000256" key="2">
    <source>
        <dbReference type="ARBA" id="ARBA00023115"/>
    </source>
</evidence>
<dbReference type="PANTHER" id="PTHR43317:SF1">
    <property type="entry name" value="THERMOSPERMINE SYNTHASE ACAULIS5"/>
    <property type="match status" value="1"/>
</dbReference>
<keyword evidence="4" id="KW-0472">Membrane</keyword>
<dbReference type="Proteomes" id="UP001166293">
    <property type="component" value="Unassembled WGS sequence"/>
</dbReference>
<comment type="caution">
    <text evidence="6">The sequence shown here is derived from an EMBL/GenBank/DDBJ whole genome shotgun (WGS) entry which is preliminary data.</text>
</comment>
<dbReference type="RefSeq" id="WP_217779528.1">
    <property type="nucleotide sequence ID" value="NZ_JAHRWL010000002.1"/>
</dbReference>
<feature type="transmembrane region" description="Helical" evidence="4">
    <location>
        <begin position="77"/>
        <end position="97"/>
    </location>
</feature>
<sequence length="495" mass="52036">MTRLSPLWLFVALQAVVSAASLVVEIVAGRMLAPYVGMSLYTWTAVIAVVLAGFSVGHWAGGILAERPSARALRATGWALFGAALTTALAGQALRLASGPVLDGAPHPVWGITGLTLAAFFLPSFFAGIPAPVLTKVALDSGTRPGRALGAMFASGAVGAIAGTLLAGFVFIAWLGSALTLAVVTAVYGAGALLCLWLARAQPTWPGAATIAIAALAIQSVTAPGPCTVESRYFCLTVSDVSADPERPVRAMVLDHLVHGISARDLPQVHFTQHAAMLDGLSQRRAPVADFSSFFIGGGNYALPRAFADRGLTRITVAEIDPAVTALAASAFWFDPAKADILHQDARMALARGDERYDVIVGDAFTDTAVPQHLVTREFFDLVRLRLTPGGSYLMNVIDYTDRLKAVGSLVATLRTVFPVVEVWTEARRPEPGARVVMVIVAGTAQTQVPRFTVPAPELTEFAALGDAFVDRLAAQGIVLTDDYAPIDRLVGAVD</sequence>
<evidence type="ECO:0000259" key="5">
    <source>
        <dbReference type="PROSITE" id="PS51006"/>
    </source>
</evidence>
<evidence type="ECO:0000256" key="1">
    <source>
        <dbReference type="ARBA" id="ARBA00022679"/>
    </source>
</evidence>
<dbReference type="EMBL" id="JAHRWL010000002">
    <property type="protein sequence ID" value="MBV2361195.1"/>
    <property type="molecule type" value="Genomic_DNA"/>
</dbReference>
<keyword evidence="2 3" id="KW-0620">Polyamine biosynthesis</keyword>
<evidence type="ECO:0000313" key="7">
    <source>
        <dbReference type="Proteomes" id="UP001166293"/>
    </source>
</evidence>
<reference evidence="6" key="1">
    <citation type="submission" date="2021-06" db="EMBL/GenBank/DDBJ databases">
        <title>Thalassococcus sp. CAU 1522 isolated from sea sand, Republic of Korea.</title>
        <authorList>
            <person name="Kim W."/>
        </authorList>
    </citation>
    <scope>NUCLEOTIDE SEQUENCE</scope>
    <source>
        <strain evidence="6">CAU 1522</strain>
    </source>
</reference>
<feature type="transmembrane region" description="Helical" evidence="4">
    <location>
        <begin position="43"/>
        <end position="65"/>
    </location>
</feature>
<accession>A0ABS6NAZ7</accession>
<evidence type="ECO:0000256" key="4">
    <source>
        <dbReference type="SAM" id="Phobius"/>
    </source>
</evidence>
<dbReference type="PANTHER" id="PTHR43317">
    <property type="entry name" value="THERMOSPERMINE SYNTHASE ACAULIS5"/>
    <property type="match status" value="1"/>
</dbReference>
<feature type="active site" description="Proton acceptor" evidence="3">
    <location>
        <position position="363"/>
    </location>
</feature>
<feature type="transmembrane region" description="Helical" evidence="4">
    <location>
        <begin position="149"/>
        <end position="172"/>
    </location>
</feature>
<protein>
    <submittedName>
        <fullName evidence="6">Fused MFS/spermidine synthase</fullName>
    </submittedName>
</protein>
<dbReference type="NCBIfam" id="NF037959">
    <property type="entry name" value="MFS_SpdSyn"/>
    <property type="match status" value="1"/>
</dbReference>
<keyword evidence="1 3" id="KW-0808">Transferase</keyword>
<keyword evidence="4" id="KW-1133">Transmembrane helix</keyword>
<organism evidence="6 7">
    <name type="scientific">Thalassococcus arenae</name>
    <dbReference type="NCBI Taxonomy" id="2851652"/>
    <lineage>
        <taxon>Bacteria</taxon>
        <taxon>Pseudomonadati</taxon>
        <taxon>Pseudomonadota</taxon>
        <taxon>Alphaproteobacteria</taxon>
        <taxon>Rhodobacterales</taxon>
        <taxon>Roseobacteraceae</taxon>
        <taxon>Thalassococcus</taxon>
    </lineage>
</organism>
<dbReference type="InterPro" id="IPR030374">
    <property type="entry name" value="PABS"/>
</dbReference>
<keyword evidence="7" id="KW-1185">Reference proteome</keyword>
<feature type="transmembrane region" description="Helical" evidence="4">
    <location>
        <begin position="178"/>
        <end position="199"/>
    </location>
</feature>
<name>A0ABS6NAZ7_9RHOB</name>
<evidence type="ECO:0000313" key="6">
    <source>
        <dbReference type="EMBL" id="MBV2361195.1"/>
    </source>
</evidence>
<dbReference type="PROSITE" id="PS51006">
    <property type="entry name" value="PABS_2"/>
    <property type="match status" value="1"/>
</dbReference>